<evidence type="ECO:0000313" key="3">
    <source>
        <dbReference type="Proteomes" id="UP001501004"/>
    </source>
</evidence>
<keyword evidence="3" id="KW-1185">Reference proteome</keyword>
<dbReference type="InterPro" id="IPR014145">
    <property type="entry name" value="LigD_pol_dom"/>
</dbReference>
<feature type="domain" description="DNA ligase D polymerase" evidence="1">
    <location>
        <begin position="40"/>
        <end position="302"/>
    </location>
</feature>
<evidence type="ECO:0000313" key="2">
    <source>
        <dbReference type="EMBL" id="GAA3742219.1"/>
    </source>
</evidence>
<dbReference type="NCBIfam" id="TIGR02778">
    <property type="entry name" value="ligD_pol"/>
    <property type="match status" value="1"/>
</dbReference>
<dbReference type="Pfam" id="PF21686">
    <property type="entry name" value="LigD_Prim-Pol"/>
    <property type="match status" value="1"/>
</dbReference>
<dbReference type="Gene3D" id="3.90.920.10">
    <property type="entry name" value="DNA primase, PRIM domain"/>
    <property type="match status" value="1"/>
</dbReference>
<accession>A0ABP7FKG1</accession>
<organism evidence="2 3">
    <name type="scientific">Leifsonella bigeumensis</name>
    <dbReference type="NCBI Taxonomy" id="433643"/>
    <lineage>
        <taxon>Bacteria</taxon>
        <taxon>Bacillati</taxon>
        <taxon>Actinomycetota</taxon>
        <taxon>Actinomycetes</taxon>
        <taxon>Micrococcales</taxon>
        <taxon>Microbacteriaceae</taxon>
        <taxon>Leifsonella</taxon>
    </lineage>
</organism>
<dbReference type="PANTHER" id="PTHR42705">
    <property type="entry name" value="BIFUNCTIONAL NON-HOMOLOGOUS END JOINING PROTEIN LIGD"/>
    <property type="match status" value="1"/>
</dbReference>
<dbReference type="RefSeq" id="WP_344755732.1">
    <property type="nucleotide sequence ID" value="NZ_BAABAE010000003.1"/>
</dbReference>
<dbReference type="Proteomes" id="UP001501004">
    <property type="component" value="Unassembled WGS sequence"/>
</dbReference>
<dbReference type="PANTHER" id="PTHR42705:SF2">
    <property type="entry name" value="BIFUNCTIONAL NON-HOMOLOGOUS END JOINING PROTEIN LIGD"/>
    <property type="match status" value="1"/>
</dbReference>
<dbReference type="InterPro" id="IPR033649">
    <property type="entry name" value="MtLigD_Pol-like"/>
</dbReference>
<evidence type="ECO:0000259" key="1">
    <source>
        <dbReference type="Pfam" id="PF21686"/>
    </source>
</evidence>
<sequence>MAATPASPADKRGSAITVDGHRISLTSLDKVMYPETGMSKGEVIEYYRAIAPVILPYLAGRPATRKQWVNGVGTADAPGEVFFHKNLDRDAPSWIRRRTIQHADHSNDYPLIDDTATLLWFVQRGTLEFHVPQWRFGPRGAQRNPDRLVLDLDPGEGVGLAECVQVARIARDRLSALGFDAHPVTSGSKGIHLYAAADGKRSSERLTEVAKELADSLEADHPDLIVATLVREKRRGRVFVDWNQNLASRTTVAPYSLRGRLRPTVAAPRTWDELDSSGVDGPDLAQLDHREVLERVERDGDLLGSFLGGRA</sequence>
<comment type="caution">
    <text evidence="2">The sequence shown here is derived from an EMBL/GenBank/DDBJ whole genome shotgun (WGS) entry which is preliminary data.</text>
</comment>
<dbReference type="InterPro" id="IPR052171">
    <property type="entry name" value="NHEJ_LigD"/>
</dbReference>
<proteinExistence type="predicted"/>
<dbReference type="EMBL" id="BAABAE010000003">
    <property type="protein sequence ID" value="GAA3742219.1"/>
    <property type="molecule type" value="Genomic_DNA"/>
</dbReference>
<name>A0ABP7FKG1_9MICO</name>
<dbReference type="CDD" id="cd04863">
    <property type="entry name" value="MtLigD_Pol_like"/>
    <property type="match status" value="1"/>
</dbReference>
<protein>
    <recommendedName>
        <fullName evidence="1">DNA ligase D polymerase domain-containing protein</fullName>
    </recommendedName>
</protein>
<gene>
    <name evidence="2" type="ORF">GCM10022239_17240</name>
</gene>
<reference evidence="3" key="1">
    <citation type="journal article" date="2019" name="Int. J. Syst. Evol. Microbiol.">
        <title>The Global Catalogue of Microorganisms (GCM) 10K type strain sequencing project: providing services to taxonomists for standard genome sequencing and annotation.</title>
        <authorList>
            <consortium name="The Broad Institute Genomics Platform"/>
            <consortium name="The Broad Institute Genome Sequencing Center for Infectious Disease"/>
            <person name="Wu L."/>
            <person name="Ma J."/>
        </authorList>
    </citation>
    <scope>NUCLEOTIDE SEQUENCE [LARGE SCALE GENOMIC DNA]</scope>
    <source>
        <strain evidence="3">JCM 16949</strain>
    </source>
</reference>